<dbReference type="InterPro" id="IPR015927">
    <property type="entry name" value="Peptidase_S24_S26A/B/C"/>
</dbReference>
<dbReference type="Proteomes" id="UP000658305">
    <property type="component" value="Unassembled WGS sequence"/>
</dbReference>
<accession>A0ABQ3FG26</accession>
<proteinExistence type="predicted"/>
<keyword evidence="6" id="KW-1185">Reference proteome</keyword>
<name>A0ABQ3FG26_9RHOB</name>
<dbReference type="EMBL" id="BMYI01000005">
    <property type="protein sequence ID" value="GHC22525.1"/>
    <property type="molecule type" value="Genomic_DNA"/>
</dbReference>
<feature type="domain" description="Peptidase S24/S26A/S26B/S26C" evidence="4">
    <location>
        <begin position="34"/>
        <end position="163"/>
    </location>
</feature>
<sequence length="172" mass="18822">MELGFGSAVTGGPIPSITIDGDEYAHIPLHDALLAAGVGACNGTEEVIDHLAFRRDWLQRIGVSASAARLARVQGDSMQPSLWPGDMILIDTGTDDPPTRGRDPRDQRRSPIYALIDNGEARVKRIERPTPDLIVLLSDNPDYAPELRHGDDMKSVQIIGKVVWSGHTHREE</sequence>
<evidence type="ECO:0000259" key="4">
    <source>
        <dbReference type="Pfam" id="PF00717"/>
    </source>
</evidence>
<keyword evidence="1" id="KW-0805">Transcription regulation</keyword>
<dbReference type="SUPFAM" id="SSF51306">
    <property type="entry name" value="LexA/Signal peptidase"/>
    <property type="match status" value="1"/>
</dbReference>
<organism evidence="5 6">
    <name type="scientific">Gemmobacter nanjingensis</name>
    <dbReference type="NCBI Taxonomy" id="488454"/>
    <lineage>
        <taxon>Bacteria</taxon>
        <taxon>Pseudomonadati</taxon>
        <taxon>Pseudomonadota</taxon>
        <taxon>Alphaproteobacteria</taxon>
        <taxon>Rhodobacterales</taxon>
        <taxon>Paracoccaceae</taxon>
        <taxon>Gemmobacter</taxon>
    </lineage>
</organism>
<dbReference type="PANTHER" id="PTHR40661:SF3">
    <property type="entry name" value="FELS-1 PROPHAGE TRANSCRIPTIONAL REGULATOR"/>
    <property type="match status" value="1"/>
</dbReference>
<dbReference type="PANTHER" id="PTHR40661">
    <property type="match status" value="1"/>
</dbReference>
<dbReference type="Gene3D" id="2.10.109.10">
    <property type="entry name" value="Umud Fragment, subunit A"/>
    <property type="match status" value="1"/>
</dbReference>
<reference evidence="6" key="1">
    <citation type="journal article" date="2019" name="Int. J. Syst. Evol. Microbiol.">
        <title>The Global Catalogue of Microorganisms (GCM) 10K type strain sequencing project: providing services to taxonomists for standard genome sequencing and annotation.</title>
        <authorList>
            <consortium name="The Broad Institute Genomics Platform"/>
            <consortium name="The Broad Institute Genome Sequencing Center for Infectious Disease"/>
            <person name="Wu L."/>
            <person name="Ma J."/>
        </authorList>
    </citation>
    <scope>NUCLEOTIDE SEQUENCE [LARGE SCALE GENOMIC DNA]</scope>
    <source>
        <strain evidence="6">KCTC 23298</strain>
    </source>
</reference>
<evidence type="ECO:0000256" key="3">
    <source>
        <dbReference type="ARBA" id="ARBA00023163"/>
    </source>
</evidence>
<keyword evidence="2" id="KW-0238">DNA-binding</keyword>
<evidence type="ECO:0000313" key="6">
    <source>
        <dbReference type="Proteomes" id="UP000658305"/>
    </source>
</evidence>
<dbReference type="InterPro" id="IPR036286">
    <property type="entry name" value="LexA/Signal_pep-like_sf"/>
</dbReference>
<evidence type="ECO:0000313" key="5">
    <source>
        <dbReference type="EMBL" id="GHC22525.1"/>
    </source>
</evidence>
<protein>
    <recommendedName>
        <fullName evidence="4">Peptidase S24/S26A/S26B/S26C domain-containing protein</fullName>
    </recommendedName>
</protein>
<evidence type="ECO:0000256" key="2">
    <source>
        <dbReference type="ARBA" id="ARBA00023125"/>
    </source>
</evidence>
<keyword evidence="3" id="KW-0804">Transcription</keyword>
<dbReference type="InterPro" id="IPR039418">
    <property type="entry name" value="LexA-like"/>
</dbReference>
<dbReference type="CDD" id="cd06529">
    <property type="entry name" value="S24_LexA-like"/>
    <property type="match status" value="1"/>
</dbReference>
<gene>
    <name evidence="5" type="ORF">GCM10007291_22530</name>
</gene>
<comment type="caution">
    <text evidence="5">The sequence shown here is derived from an EMBL/GenBank/DDBJ whole genome shotgun (WGS) entry which is preliminary data.</text>
</comment>
<dbReference type="Pfam" id="PF00717">
    <property type="entry name" value="Peptidase_S24"/>
    <property type="match status" value="1"/>
</dbReference>
<evidence type="ECO:0000256" key="1">
    <source>
        <dbReference type="ARBA" id="ARBA00023015"/>
    </source>
</evidence>